<dbReference type="GO" id="GO:0022857">
    <property type="term" value="F:transmembrane transporter activity"/>
    <property type="evidence" value="ECO:0007669"/>
    <property type="project" value="InterPro"/>
</dbReference>
<accession>A0A8H4RSN0</accession>
<keyword evidence="2" id="KW-0813">Transport</keyword>
<evidence type="ECO:0000313" key="8">
    <source>
        <dbReference type="Proteomes" id="UP000566819"/>
    </source>
</evidence>
<feature type="transmembrane region" description="Helical" evidence="6">
    <location>
        <begin position="72"/>
        <end position="97"/>
    </location>
</feature>
<evidence type="ECO:0000313" key="7">
    <source>
        <dbReference type="EMBL" id="KAF4634270.1"/>
    </source>
</evidence>
<dbReference type="PANTHER" id="PTHR23501">
    <property type="entry name" value="MAJOR FACILITATOR SUPERFAMILY"/>
    <property type="match status" value="1"/>
</dbReference>
<comment type="caution">
    <text evidence="7">The sequence shown here is derived from an EMBL/GenBank/DDBJ whole genome shotgun (WGS) entry which is preliminary data.</text>
</comment>
<feature type="transmembrane region" description="Helical" evidence="6">
    <location>
        <begin position="246"/>
        <end position="269"/>
    </location>
</feature>
<comment type="subcellular location">
    <subcellularLocation>
        <location evidence="1">Membrane</location>
        <topology evidence="1">Multi-pass membrane protein</topology>
    </subcellularLocation>
</comment>
<dbReference type="AlphaFoldDB" id="A0A8H4RSN0"/>
<name>A0A8H4RSN0_9HELO</name>
<keyword evidence="5 6" id="KW-0472">Membrane</keyword>
<dbReference type="Pfam" id="PF06609">
    <property type="entry name" value="TRI12"/>
    <property type="match status" value="1"/>
</dbReference>
<reference evidence="7 8" key="1">
    <citation type="submission" date="2020-03" db="EMBL/GenBank/DDBJ databases">
        <title>Draft Genome Sequence of Cudoniella acicularis.</title>
        <authorList>
            <person name="Buettner E."/>
            <person name="Kellner H."/>
        </authorList>
    </citation>
    <scope>NUCLEOTIDE SEQUENCE [LARGE SCALE GENOMIC DNA]</scope>
    <source>
        <strain evidence="7 8">DSM 108380</strain>
    </source>
</reference>
<feature type="transmembrane region" description="Helical" evidence="6">
    <location>
        <begin position="317"/>
        <end position="346"/>
    </location>
</feature>
<dbReference type="Proteomes" id="UP000566819">
    <property type="component" value="Unassembled WGS sequence"/>
</dbReference>
<sequence>MRSQDCRHRESSSIDIDPQFLVPFHDIVSWKSKYQSWKKNQESTVELEYGNRGNSPTLSEEEGEPRVTPKTWLVVAILSMGYGLSFIPVPVMAAIGLQLATDMGGCEGANTDLLGRRWFLVGGNAICAVGHVVIGCAKTNNTIIAGMVITGFGAANCQLAAFALTELLPNKWRHIGVVLADAAVYITITIIPVTARYGFYAGNWRGHFYAAAIAQFISFLGLFFYYHPPAHPLGLPYGQVFREMDYFGIFLFIAGSLPILMGIVWASVYSSTSAHVVAPLVVGCVVLVLFAAWETYGNAKHPITPTNIFTSSRGRDFTAPCIALAVINMFYYSASIIWPTMIAVFYTESTDWRRQAVFSLPQGLAITGGVAVTIMVIFGTLLALGTPQNMNLMIAFLVISLFGYEWVIYLSIAITQMGVEQEQLGTSGGLSGCARFAGGTITQAVYLAIQTSVVAKETARLVPAAAIAAGLSVNQVSALLSVMSTPKFATTYSPQVVAAVGAATQEAVRKELQGICWAGLGFGVVGIIACLCCKDVNAKMTNKIEVYLENTDSADQNKHH</sequence>
<evidence type="ECO:0000256" key="6">
    <source>
        <dbReference type="SAM" id="Phobius"/>
    </source>
</evidence>
<feature type="transmembrane region" description="Helical" evidence="6">
    <location>
        <begin position="358"/>
        <end position="384"/>
    </location>
</feature>
<protein>
    <recommendedName>
        <fullName evidence="9">Major facilitator superfamily (MFS) profile domain-containing protein</fullName>
    </recommendedName>
</protein>
<gene>
    <name evidence="7" type="ORF">G7Y89_g3853</name>
</gene>
<dbReference type="EMBL" id="JAAMPI010000197">
    <property type="protein sequence ID" value="KAF4634270.1"/>
    <property type="molecule type" value="Genomic_DNA"/>
</dbReference>
<feature type="transmembrane region" description="Helical" evidence="6">
    <location>
        <begin position="175"/>
        <end position="195"/>
    </location>
</feature>
<evidence type="ECO:0000256" key="2">
    <source>
        <dbReference type="ARBA" id="ARBA00022448"/>
    </source>
</evidence>
<feature type="transmembrane region" description="Helical" evidence="6">
    <location>
        <begin position="390"/>
        <end position="412"/>
    </location>
</feature>
<dbReference type="PANTHER" id="PTHR23501:SF195">
    <property type="entry name" value="PEP5"/>
    <property type="match status" value="1"/>
</dbReference>
<keyword evidence="3 6" id="KW-0812">Transmembrane</keyword>
<proteinExistence type="predicted"/>
<dbReference type="InterPro" id="IPR010573">
    <property type="entry name" value="MFS_Str1/Tri12-like"/>
</dbReference>
<keyword evidence="4 6" id="KW-1133">Transmembrane helix</keyword>
<evidence type="ECO:0008006" key="9">
    <source>
        <dbReference type="Google" id="ProtNLM"/>
    </source>
</evidence>
<evidence type="ECO:0000256" key="5">
    <source>
        <dbReference type="ARBA" id="ARBA00023136"/>
    </source>
</evidence>
<organism evidence="7 8">
    <name type="scientific">Cudoniella acicularis</name>
    <dbReference type="NCBI Taxonomy" id="354080"/>
    <lineage>
        <taxon>Eukaryota</taxon>
        <taxon>Fungi</taxon>
        <taxon>Dikarya</taxon>
        <taxon>Ascomycota</taxon>
        <taxon>Pezizomycotina</taxon>
        <taxon>Leotiomycetes</taxon>
        <taxon>Helotiales</taxon>
        <taxon>Tricladiaceae</taxon>
        <taxon>Cudoniella</taxon>
    </lineage>
</organism>
<dbReference type="InterPro" id="IPR036259">
    <property type="entry name" value="MFS_trans_sf"/>
</dbReference>
<feature type="transmembrane region" description="Helical" evidence="6">
    <location>
        <begin position="117"/>
        <end position="136"/>
    </location>
</feature>
<dbReference type="SUPFAM" id="SSF103473">
    <property type="entry name" value="MFS general substrate transporter"/>
    <property type="match status" value="1"/>
</dbReference>
<dbReference type="Gene3D" id="1.20.1250.20">
    <property type="entry name" value="MFS general substrate transporter like domains"/>
    <property type="match status" value="2"/>
</dbReference>
<feature type="transmembrane region" description="Helical" evidence="6">
    <location>
        <begin position="276"/>
        <end position="297"/>
    </location>
</feature>
<dbReference type="GO" id="GO:0005886">
    <property type="term" value="C:plasma membrane"/>
    <property type="evidence" value="ECO:0007669"/>
    <property type="project" value="TreeGrafter"/>
</dbReference>
<keyword evidence="8" id="KW-1185">Reference proteome</keyword>
<dbReference type="OrthoDB" id="4139357at2759"/>
<evidence type="ECO:0000256" key="1">
    <source>
        <dbReference type="ARBA" id="ARBA00004141"/>
    </source>
</evidence>
<feature type="transmembrane region" description="Helical" evidence="6">
    <location>
        <begin position="207"/>
        <end position="226"/>
    </location>
</feature>
<evidence type="ECO:0000256" key="3">
    <source>
        <dbReference type="ARBA" id="ARBA00022692"/>
    </source>
</evidence>
<feature type="transmembrane region" description="Helical" evidence="6">
    <location>
        <begin position="143"/>
        <end position="163"/>
    </location>
</feature>
<evidence type="ECO:0000256" key="4">
    <source>
        <dbReference type="ARBA" id="ARBA00022989"/>
    </source>
</evidence>